<dbReference type="Pfam" id="PF06240">
    <property type="entry name" value="COXG"/>
    <property type="match status" value="1"/>
</dbReference>
<gene>
    <name evidence="3" type="ORF">C7410_119106</name>
</gene>
<dbReference type="InterPro" id="IPR010419">
    <property type="entry name" value="CO_DH_gsu"/>
</dbReference>
<evidence type="ECO:0000313" key="4">
    <source>
        <dbReference type="Proteomes" id="UP000247772"/>
    </source>
</evidence>
<sequence length="231" mass="23785">MKLADQYTLPVSPDAVWAALNDPAVLQATLPGCRSLAMLDERHFESTLQVRVGPAVATFRGNVELLDLEPPRAYTIVGYGNAGPAGFARVTARVRLEALDEATTALHYDADVEIGGKLMSVGARLIQSAAAKNLDAFFGALRAHVEQMSGNDAGIGSSAESQHAARVQDTQEGTARAAAASLPPASSAGAPARSSNAARASFPSRGWPVWAIGAVAGGAGLLIGFLAGHLT</sequence>
<dbReference type="AlphaFoldDB" id="A0A2V4U863"/>
<dbReference type="PANTHER" id="PTHR38588:SF1">
    <property type="entry name" value="BLL0334 PROTEIN"/>
    <property type="match status" value="1"/>
</dbReference>
<evidence type="ECO:0000313" key="3">
    <source>
        <dbReference type="EMBL" id="PYE19664.1"/>
    </source>
</evidence>
<dbReference type="InterPro" id="IPR023393">
    <property type="entry name" value="START-like_dom_sf"/>
</dbReference>
<dbReference type="EMBL" id="QJSQ01000019">
    <property type="protein sequence ID" value="PYE19664.1"/>
    <property type="molecule type" value="Genomic_DNA"/>
</dbReference>
<comment type="caution">
    <text evidence="3">The sequence shown here is derived from an EMBL/GenBank/DDBJ whole genome shotgun (WGS) entry which is preliminary data.</text>
</comment>
<name>A0A2V4U863_9BURK</name>
<keyword evidence="2" id="KW-1133">Transmembrane helix</keyword>
<keyword evidence="2" id="KW-0812">Transmembrane</keyword>
<dbReference type="CDD" id="cd05018">
    <property type="entry name" value="CoxG"/>
    <property type="match status" value="1"/>
</dbReference>
<evidence type="ECO:0000256" key="2">
    <source>
        <dbReference type="SAM" id="Phobius"/>
    </source>
</evidence>
<proteinExistence type="predicted"/>
<feature type="transmembrane region" description="Helical" evidence="2">
    <location>
        <begin position="207"/>
        <end position="227"/>
    </location>
</feature>
<dbReference type="RefSeq" id="WP_110856331.1">
    <property type="nucleotide sequence ID" value="NZ_QJSQ01000019.1"/>
</dbReference>
<organism evidence="3 4">
    <name type="scientific">Paraburkholderia silvatlantica</name>
    <dbReference type="NCBI Taxonomy" id="321895"/>
    <lineage>
        <taxon>Bacteria</taxon>
        <taxon>Pseudomonadati</taxon>
        <taxon>Pseudomonadota</taxon>
        <taxon>Betaproteobacteria</taxon>
        <taxon>Burkholderiales</taxon>
        <taxon>Burkholderiaceae</taxon>
        <taxon>Paraburkholderia</taxon>
    </lineage>
</organism>
<feature type="compositionally biased region" description="Low complexity" evidence="1">
    <location>
        <begin position="175"/>
        <end position="193"/>
    </location>
</feature>
<evidence type="ECO:0008006" key="5">
    <source>
        <dbReference type="Google" id="ProtNLM"/>
    </source>
</evidence>
<dbReference type="OrthoDB" id="9787428at2"/>
<protein>
    <recommendedName>
        <fullName evidence="5">Carbon monoxide dehydrogenase subunit G</fullName>
    </recommendedName>
</protein>
<dbReference type="Proteomes" id="UP000247772">
    <property type="component" value="Unassembled WGS sequence"/>
</dbReference>
<feature type="region of interest" description="Disordered" evidence="1">
    <location>
        <begin position="152"/>
        <end position="193"/>
    </location>
</feature>
<dbReference type="SUPFAM" id="SSF55961">
    <property type="entry name" value="Bet v1-like"/>
    <property type="match status" value="1"/>
</dbReference>
<dbReference type="PANTHER" id="PTHR38588">
    <property type="entry name" value="BLL0334 PROTEIN"/>
    <property type="match status" value="1"/>
</dbReference>
<evidence type="ECO:0000256" key="1">
    <source>
        <dbReference type="SAM" id="MobiDB-lite"/>
    </source>
</evidence>
<reference evidence="3 4" key="1">
    <citation type="submission" date="2018-06" db="EMBL/GenBank/DDBJ databases">
        <title>Genomic Encyclopedia of Type Strains, Phase IV (KMG-V): Genome sequencing to study the core and pangenomes of soil and plant-associated prokaryotes.</title>
        <authorList>
            <person name="Whitman W."/>
        </authorList>
    </citation>
    <scope>NUCLEOTIDE SEQUENCE [LARGE SCALE GENOMIC DNA]</scope>
    <source>
        <strain evidence="3 4">SRCL-318</strain>
    </source>
</reference>
<dbReference type="Gene3D" id="3.30.530.20">
    <property type="match status" value="1"/>
</dbReference>
<accession>A0A2V4U863</accession>
<keyword evidence="2" id="KW-0472">Membrane</keyword>